<reference evidence="1 2" key="1">
    <citation type="journal article" date="2018" name="PLoS Genet.">
        <title>Population sequencing reveals clonal diversity and ancestral inbreeding in the grapevine cultivar Chardonnay.</title>
        <authorList>
            <person name="Roach M.J."/>
            <person name="Johnson D.L."/>
            <person name="Bohlmann J."/>
            <person name="van Vuuren H.J."/>
            <person name="Jones S.J."/>
            <person name="Pretorius I.S."/>
            <person name="Schmidt S.A."/>
            <person name="Borneman A.R."/>
        </authorList>
    </citation>
    <scope>NUCLEOTIDE SEQUENCE [LARGE SCALE GENOMIC DNA]</scope>
    <source>
        <strain evidence="2">cv. Chardonnay</strain>
        <tissue evidence="1">Leaf</tissue>
    </source>
</reference>
<protein>
    <submittedName>
        <fullName evidence="1">Uncharacterized protein</fullName>
    </submittedName>
</protein>
<accession>A0A438FM00</accession>
<proteinExistence type="predicted"/>
<evidence type="ECO:0000313" key="1">
    <source>
        <dbReference type="EMBL" id="RVW61038.1"/>
    </source>
</evidence>
<dbReference type="AlphaFoldDB" id="A0A438FM00"/>
<comment type="caution">
    <text evidence="1">The sequence shown here is derived from an EMBL/GenBank/DDBJ whole genome shotgun (WGS) entry which is preliminary data.</text>
</comment>
<dbReference type="EMBL" id="QGNW01000843">
    <property type="protein sequence ID" value="RVW61038.1"/>
    <property type="molecule type" value="Genomic_DNA"/>
</dbReference>
<dbReference type="Proteomes" id="UP000288805">
    <property type="component" value="Unassembled WGS sequence"/>
</dbReference>
<gene>
    <name evidence="1" type="ORF">CK203_045830</name>
</gene>
<evidence type="ECO:0000313" key="2">
    <source>
        <dbReference type="Proteomes" id="UP000288805"/>
    </source>
</evidence>
<name>A0A438FM00_VITVI</name>
<sequence>MIPLPPPPPPPPIQSAPQARAFILHGQTKTTPHSVVALVQIDFGSLVQALYGIEDGIAKGLWANSSPSYSKGMKPGSGPRPLDFDHQYRAPPPPRSVRQFSQLEMPLSQAFQRLVEGRLIAPLLPRPPLQPTPLRYQGLVELGRIGVTTDPLPTHDTRVVPPHPEEIHLIESVGNEIFMMGWDGNAHQPINLYVDSDFIGYTSDQQIPRPFRLTPDWIPRQPSVSPVYLQHVPPMTPFILFPEGYRPAHRDVHIVTRSGRVAQPLPVDRTFAGTTTREELQREDDEILRQLHTMQACISIWSLLDSSSMHRDALVRAISHIRIDISTTLEGLIHILTTDIGTCIVFSDEDLPPEGSDYVCPLYISVACSGHRVSSALLDNGSDLNVCPLATTIALGFSPSDFRPSTQTVIAYDGTQRTVMGCHQQGPHEFAFTINHDTPYGLGYTPIEEDARHMVRLRMNRVRARLSSIPFDYPLPLN</sequence>
<organism evidence="1 2">
    <name type="scientific">Vitis vinifera</name>
    <name type="common">Grape</name>
    <dbReference type="NCBI Taxonomy" id="29760"/>
    <lineage>
        <taxon>Eukaryota</taxon>
        <taxon>Viridiplantae</taxon>
        <taxon>Streptophyta</taxon>
        <taxon>Embryophyta</taxon>
        <taxon>Tracheophyta</taxon>
        <taxon>Spermatophyta</taxon>
        <taxon>Magnoliopsida</taxon>
        <taxon>eudicotyledons</taxon>
        <taxon>Gunneridae</taxon>
        <taxon>Pentapetalae</taxon>
        <taxon>rosids</taxon>
        <taxon>Vitales</taxon>
        <taxon>Vitaceae</taxon>
        <taxon>Viteae</taxon>
        <taxon>Vitis</taxon>
    </lineage>
</organism>